<dbReference type="EMBL" id="CP017141">
    <property type="protein sequence ID" value="AOM80051.1"/>
    <property type="molecule type" value="Genomic_DNA"/>
</dbReference>
<accession>A0A1D7QN13</accession>
<sequence length="156" mass="17315">MFDNKSMFCFVFFFGFYGTEIPTCQMVSLAMTTIIGSFLGGFTPSMPGFMSFSQVSEKAFYFLNGSLSILLSKKNRLAGSITFLNHSHLFKKVRTAKCGIEKVKGVIGLLIVAAYFITNISTSRGSNKFVRDSVKVGADINPYRGDKQLCIFYAKN</sequence>
<reference evidence="1 2" key="1">
    <citation type="submission" date="2016-08" db="EMBL/GenBank/DDBJ databases">
        <authorList>
            <person name="Seilhamer J.J."/>
        </authorList>
    </citation>
    <scope>NUCLEOTIDE SEQUENCE [LARGE SCALE GENOMIC DNA]</scope>
    <source>
        <strain evidence="1 2">DX4</strain>
    </source>
</reference>
<name>A0A1D7QN13_9SPHI</name>
<dbReference type="AlphaFoldDB" id="A0A1D7QN13"/>
<evidence type="ECO:0000313" key="1">
    <source>
        <dbReference type="EMBL" id="AOM80051.1"/>
    </source>
</evidence>
<keyword evidence="2" id="KW-1185">Reference proteome</keyword>
<protein>
    <submittedName>
        <fullName evidence="1">Uncharacterized protein</fullName>
    </submittedName>
</protein>
<gene>
    <name evidence="1" type="ORF">BFS30_24535</name>
</gene>
<evidence type="ECO:0000313" key="2">
    <source>
        <dbReference type="Proteomes" id="UP000094313"/>
    </source>
</evidence>
<dbReference type="Proteomes" id="UP000094313">
    <property type="component" value="Chromosome"/>
</dbReference>
<dbReference type="KEGG" id="psty:BFS30_24535"/>
<dbReference type="RefSeq" id="WP_069381713.1">
    <property type="nucleotide sequence ID" value="NZ_CP017141.1"/>
</dbReference>
<organism evidence="1 2">
    <name type="scientific">Pedobacter steynii</name>
    <dbReference type="NCBI Taxonomy" id="430522"/>
    <lineage>
        <taxon>Bacteria</taxon>
        <taxon>Pseudomonadati</taxon>
        <taxon>Bacteroidota</taxon>
        <taxon>Sphingobacteriia</taxon>
        <taxon>Sphingobacteriales</taxon>
        <taxon>Sphingobacteriaceae</taxon>
        <taxon>Pedobacter</taxon>
    </lineage>
</organism>
<proteinExistence type="predicted"/>